<evidence type="ECO:0000259" key="1">
    <source>
        <dbReference type="Pfam" id="PF13827"/>
    </source>
</evidence>
<gene>
    <name evidence="2" type="ORF">HBF25_07785</name>
</gene>
<dbReference type="EMBL" id="JAARLZ010000003">
    <property type="protein sequence ID" value="NII06280.1"/>
    <property type="molecule type" value="Genomic_DNA"/>
</dbReference>
<dbReference type="Proteomes" id="UP000490980">
    <property type="component" value="Unassembled WGS sequence"/>
</dbReference>
<accession>A0A7X5U9F9</accession>
<reference evidence="2 3" key="1">
    <citation type="submission" date="2020-03" db="EMBL/GenBank/DDBJ databases">
        <authorList>
            <person name="Lai Q."/>
        </authorList>
    </citation>
    <scope>NUCLEOTIDE SEQUENCE [LARGE SCALE GENOMIC DNA]</scope>
    <source>
        <strain evidence="2 3">CCUG 25036</strain>
    </source>
</reference>
<dbReference type="RefSeq" id="WP_166947275.1">
    <property type="nucleotide sequence ID" value="NZ_JAARLZ010000003.1"/>
</dbReference>
<sequence>MNAYISSSANMLFDSSPFGDGTDDKKDSDHYLFMKQFLSAALFLFYSFAIHAEGGCPPGEYPQEGPGWRSCVPIPGYDNAPQARRPRIKDQWGALSVDPDHGVIGVILTADTKKEASEAATKDCKSKGGKECTLMVSVLNECFAMYTGNKNIWVKPGLSKSEAERNTLEVCQKDDSDCQRYFAACSAPIIIQ</sequence>
<comment type="caution">
    <text evidence="2">The sequence shown here is derived from an EMBL/GenBank/DDBJ whole genome shotgun (WGS) entry which is preliminary data.</text>
</comment>
<dbReference type="AlphaFoldDB" id="A0A7X5U9F9"/>
<keyword evidence="3" id="KW-1185">Reference proteome</keyword>
<dbReference type="InterPro" id="IPR025240">
    <property type="entry name" value="DUF4189"/>
</dbReference>
<proteinExistence type="predicted"/>
<organism evidence="2 3">
    <name type="scientific">Luteibacter anthropi</name>
    <dbReference type="NCBI Taxonomy" id="564369"/>
    <lineage>
        <taxon>Bacteria</taxon>
        <taxon>Pseudomonadati</taxon>
        <taxon>Pseudomonadota</taxon>
        <taxon>Gammaproteobacteria</taxon>
        <taxon>Lysobacterales</taxon>
        <taxon>Rhodanobacteraceae</taxon>
        <taxon>Luteibacter</taxon>
    </lineage>
</organism>
<protein>
    <submittedName>
        <fullName evidence="2">DUF4189 domain-containing protein</fullName>
    </submittedName>
</protein>
<dbReference type="Pfam" id="PF13827">
    <property type="entry name" value="DUF4189"/>
    <property type="match status" value="1"/>
</dbReference>
<name>A0A7X5U9F9_9GAMM</name>
<feature type="domain" description="DUF4189" evidence="1">
    <location>
        <begin position="92"/>
        <end position="185"/>
    </location>
</feature>
<evidence type="ECO:0000313" key="3">
    <source>
        <dbReference type="Proteomes" id="UP000490980"/>
    </source>
</evidence>
<evidence type="ECO:0000313" key="2">
    <source>
        <dbReference type="EMBL" id="NII06280.1"/>
    </source>
</evidence>